<proteinExistence type="predicted"/>
<sequence>MIPRKPHLFLILFLIHQSTSTPLPQTASTTSLPDATTSAPSATDPSDSTTTSTIPMSTLLPIFITLAVVLLGIGTYLLVRVFILKRRRSQKPRRSDSSSTLSEMSVHHHNHRPRGLSSASVAPSGLSYNPGDEEDFAGPRHIVVGPKWQDPDRRSEFSYRADAIAGGYYTGTLGESYKSEGALGKSLESLSGGGFLNTEEDGANGEAGYLPEYERKKRHYSYQEFTGEVNPSQREEPAPPLPAEGARVIEAAREGSTKSGEGVTSQIATAGSARPISMPPKYDDVN</sequence>
<evidence type="ECO:0000313" key="5">
    <source>
        <dbReference type="Proteomes" id="UP001212841"/>
    </source>
</evidence>
<feature type="compositionally biased region" description="Polar residues" evidence="1">
    <location>
        <begin position="257"/>
        <end position="269"/>
    </location>
</feature>
<accession>A0AAD5S7X1</accession>
<dbReference type="EMBL" id="JADGJD010000740">
    <property type="protein sequence ID" value="KAJ3048771.1"/>
    <property type="molecule type" value="Genomic_DNA"/>
</dbReference>
<keyword evidence="3" id="KW-0732">Signal</keyword>
<gene>
    <name evidence="4" type="ORF">HK097_010225</name>
</gene>
<feature type="signal peptide" evidence="3">
    <location>
        <begin position="1"/>
        <end position="20"/>
    </location>
</feature>
<feature type="transmembrane region" description="Helical" evidence="2">
    <location>
        <begin position="59"/>
        <end position="83"/>
    </location>
</feature>
<feature type="region of interest" description="Disordered" evidence="1">
    <location>
        <begin position="89"/>
        <end position="126"/>
    </location>
</feature>
<feature type="region of interest" description="Disordered" evidence="1">
    <location>
        <begin position="24"/>
        <end position="51"/>
    </location>
</feature>
<protein>
    <submittedName>
        <fullName evidence="4">Uncharacterized protein</fullName>
    </submittedName>
</protein>
<keyword evidence="2" id="KW-0812">Transmembrane</keyword>
<evidence type="ECO:0000256" key="2">
    <source>
        <dbReference type="SAM" id="Phobius"/>
    </source>
</evidence>
<comment type="caution">
    <text evidence="4">The sequence shown here is derived from an EMBL/GenBank/DDBJ whole genome shotgun (WGS) entry which is preliminary data.</text>
</comment>
<reference evidence="4" key="1">
    <citation type="submission" date="2020-05" db="EMBL/GenBank/DDBJ databases">
        <title>Phylogenomic resolution of chytrid fungi.</title>
        <authorList>
            <person name="Stajich J.E."/>
            <person name="Amses K."/>
            <person name="Simmons R."/>
            <person name="Seto K."/>
            <person name="Myers J."/>
            <person name="Bonds A."/>
            <person name="Quandt C.A."/>
            <person name="Barry K."/>
            <person name="Liu P."/>
            <person name="Grigoriev I."/>
            <person name="Longcore J.E."/>
            <person name="James T.Y."/>
        </authorList>
    </citation>
    <scope>NUCLEOTIDE SEQUENCE</scope>
    <source>
        <strain evidence="4">JEL0318</strain>
    </source>
</reference>
<name>A0AAD5S7X1_9FUNG</name>
<evidence type="ECO:0000256" key="1">
    <source>
        <dbReference type="SAM" id="MobiDB-lite"/>
    </source>
</evidence>
<keyword evidence="2" id="KW-0472">Membrane</keyword>
<feature type="chain" id="PRO_5042227199" evidence="3">
    <location>
        <begin position="21"/>
        <end position="286"/>
    </location>
</feature>
<keyword evidence="2" id="KW-1133">Transmembrane helix</keyword>
<feature type="region of interest" description="Disordered" evidence="1">
    <location>
        <begin position="225"/>
        <end position="286"/>
    </location>
</feature>
<evidence type="ECO:0000313" key="4">
    <source>
        <dbReference type="EMBL" id="KAJ3048771.1"/>
    </source>
</evidence>
<evidence type="ECO:0000256" key="3">
    <source>
        <dbReference type="SAM" id="SignalP"/>
    </source>
</evidence>
<organism evidence="4 5">
    <name type="scientific">Rhizophlyctis rosea</name>
    <dbReference type="NCBI Taxonomy" id="64517"/>
    <lineage>
        <taxon>Eukaryota</taxon>
        <taxon>Fungi</taxon>
        <taxon>Fungi incertae sedis</taxon>
        <taxon>Chytridiomycota</taxon>
        <taxon>Chytridiomycota incertae sedis</taxon>
        <taxon>Chytridiomycetes</taxon>
        <taxon>Rhizophlyctidales</taxon>
        <taxon>Rhizophlyctidaceae</taxon>
        <taxon>Rhizophlyctis</taxon>
    </lineage>
</organism>
<dbReference type="Proteomes" id="UP001212841">
    <property type="component" value="Unassembled WGS sequence"/>
</dbReference>
<feature type="compositionally biased region" description="Low complexity" evidence="1">
    <location>
        <begin position="26"/>
        <end position="51"/>
    </location>
</feature>
<dbReference type="AlphaFoldDB" id="A0AAD5S7X1"/>
<keyword evidence="5" id="KW-1185">Reference proteome</keyword>